<reference evidence="9 10" key="1">
    <citation type="submission" date="2023-04" db="EMBL/GenBank/DDBJ databases">
        <title>A novel bacteria isolated from coastal sediment.</title>
        <authorList>
            <person name="Liu X.-J."/>
            <person name="Du Z.-J."/>
        </authorList>
    </citation>
    <scope>NUCLEOTIDE SEQUENCE [LARGE SCALE GENOMIC DNA]</scope>
    <source>
        <strain evidence="9 10">SDUM461003</strain>
    </source>
</reference>
<keyword evidence="2" id="KW-0067">ATP-binding</keyword>
<sequence>MPATILIVDDEKNTREGLALALEDEYEVYMASGADEAFNLMDAESFDVVLTDLRMAGKSGLKVIDRAITLPNRPICIMMTAYGNVETAVEAMRRGAFDFLTKPVSLEKLEILIKRALQSRQIEEENVVLHERLDKKYSFNGIVGNSPGLTDVLDKVKLVAPSKATVLLEGETGTGKELIAQAIHQNSNRSRQAFVPIHCAALAANLLESELFGHEKGAYTGATERRIGRFEAADGGTLFLDEIGEIDASTQVKLLRFLETRSFERLGSSKSIHVDVRLVCATNRNLSEMAKSGEFREDLLYRLNVVTINLPPLRERKEDLPVLLNYYIDQFAEENDLPPPDLSDGAIRVLRAYSWPGNIRELRNFCENTVVLKRGNEVTEYDLDAKYSAVAGAEATTHESPLLSASPTLSKEENEKRLLRNALMKANGNRTHAAELMGISRRTLHRKLIQWPELDVQK</sequence>
<dbReference type="InterPro" id="IPR009057">
    <property type="entry name" value="Homeodomain-like_sf"/>
</dbReference>
<dbReference type="Pfam" id="PF25601">
    <property type="entry name" value="AAA_lid_14"/>
    <property type="match status" value="1"/>
</dbReference>
<gene>
    <name evidence="9" type="ORF">QEH52_03425</name>
</gene>
<dbReference type="InterPro" id="IPR002197">
    <property type="entry name" value="HTH_Fis"/>
</dbReference>
<dbReference type="SUPFAM" id="SSF52540">
    <property type="entry name" value="P-loop containing nucleoside triphosphate hydrolases"/>
    <property type="match status" value="1"/>
</dbReference>
<dbReference type="InterPro" id="IPR058031">
    <property type="entry name" value="AAA_lid_NorR"/>
</dbReference>
<dbReference type="Proteomes" id="UP001225316">
    <property type="component" value="Unassembled WGS sequence"/>
</dbReference>
<dbReference type="PROSITE" id="PS50045">
    <property type="entry name" value="SIGMA54_INTERACT_4"/>
    <property type="match status" value="1"/>
</dbReference>
<evidence type="ECO:0000256" key="5">
    <source>
        <dbReference type="ARBA" id="ARBA00023163"/>
    </source>
</evidence>
<dbReference type="InterPro" id="IPR003593">
    <property type="entry name" value="AAA+_ATPase"/>
</dbReference>
<dbReference type="InterPro" id="IPR025944">
    <property type="entry name" value="Sigma_54_int_dom_CS"/>
</dbReference>
<evidence type="ECO:0000256" key="4">
    <source>
        <dbReference type="ARBA" id="ARBA00023125"/>
    </source>
</evidence>
<dbReference type="InterPro" id="IPR027417">
    <property type="entry name" value="P-loop_NTPase"/>
</dbReference>
<evidence type="ECO:0000256" key="1">
    <source>
        <dbReference type="ARBA" id="ARBA00022741"/>
    </source>
</evidence>
<dbReference type="EMBL" id="JARXHW010000005">
    <property type="protein sequence ID" value="MDQ8206544.1"/>
    <property type="molecule type" value="Genomic_DNA"/>
</dbReference>
<dbReference type="Gene3D" id="1.10.10.60">
    <property type="entry name" value="Homeodomain-like"/>
    <property type="match status" value="1"/>
</dbReference>
<evidence type="ECO:0000259" key="7">
    <source>
        <dbReference type="PROSITE" id="PS50045"/>
    </source>
</evidence>
<dbReference type="Pfam" id="PF02954">
    <property type="entry name" value="HTH_8"/>
    <property type="match status" value="1"/>
</dbReference>
<proteinExistence type="predicted"/>
<evidence type="ECO:0000313" key="9">
    <source>
        <dbReference type="EMBL" id="MDQ8206544.1"/>
    </source>
</evidence>
<dbReference type="Pfam" id="PF00072">
    <property type="entry name" value="Response_reg"/>
    <property type="match status" value="1"/>
</dbReference>
<keyword evidence="5" id="KW-0804">Transcription</keyword>
<dbReference type="RefSeq" id="WP_308948641.1">
    <property type="nucleotide sequence ID" value="NZ_JARXHW010000005.1"/>
</dbReference>
<comment type="caution">
    <text evidence="9">The sequence shown here is derived from an EMBL/GenBank/DDBJ whole genome shotgun (WGS) entry which is preliminary data.</text>
</comment>
<evidence type="ECO:0000313" key="10">
    <source>
        <dbReference type="Proteomes" id="UP001225316"/>
    </source>
</evidence>
<feature type="modified residue" description="4-aspartylphosphate" evidence="6">
    <location>
        <position position="52"/>
    </location>
</feature>
<dbReference type="Gene3D" id="1.10.8.60">
    <property type="match status" value="1"/>
</dbReference>
<dbReference type="Gene3D" id="3.40.50.300">
    <property type="entry name" value="P-loop containing nucleotide triphosphate hydrolases"/>
    <property type="match status" value="1"/>
</dbReference>
<organism evidence="9 10">
    <name type="scientific">Thalassobacterium maritimum</name>
    <dbReference type="NCBI Taxonomy" id="3041265"/>
    <lineage>
        <taxon>Bacteria</taxon>
        <taxon>Pseudomonadati</taxon>
        <taxon>Verrucomicrobiota</taxon>
        <taxon>Opitutia</taxon>
        <taxon>Puniceicoccales</taxon>
        <taxon>Coraliomargaritaceae</taxon>
        <taxon>Thalassobacterium</taxon>
    </lineage>
</organism>
<dbReference type="CDD" id="cd00009">
    <property type="entry name" value="AAA"/>
    <property type="match status" value="1"/>
</dbReference>
<dbReference type="InterPro" id="IPR002078">
    <property type="entry name" value="Sigma_54_int"/>
</dbReference>
<evidence type="ECO:0000259" key="8">
    <source>
        <dbReference type="PROSITE" id="PS50110"/>
    </source>
</evidence>
<keyword evidence="4" id="KW-0238">DNA-binding</keyword>
<keyword evidence="10" id="KW-1185">Reference proteome</keyword>
<feature type="domain" description="Response regulatory" evidence="8">
    <location>
        <begin position="4"/>
        <end position="117"/>
    </location>
</feature>
<keyword evidence="3" id="KW-0805">Transcription regulation</keyword>
<accession>A0ABU1ATI6</accession>
<dbReference type="InterPro" id="IPR025943">
    <property type="entry name" value="Sigma_54_int_dom_ATP-bd_2"/>
</dbReference>
<dbReference type="SUPFAM" id="SSF46689">
    <property type="entry name" value="Homeodomain-like"/>
    <property type="match status" value="1"/>
</dbReference>
<dbReference type="PROSITE" id="PS50110">
    <property type="entry name" value="RESPONSE_REGULATORY"/>
    <property type="match status" value="1"/>
</dbReference>
<protein>
    <submittedName>
        <fullName evidence="9">Sigma-54 dependent transcriptional regulator</fullName>
    </submittedName>
</protein>
<keyword evidence="1" id="KW-0547">Nucleotide-binding</keyword>
<dbReference type="InterPro" id="IPR025662">
    <property type="entry name" value="Sigma_54_int_dom_ATP-bd_1"/>
</dbReference>
<dbReference type="Gene3D" id="3.40.50.2300">
    <property type="match status" value="1"/>
</dbReference>
<dbReference type="Pfam" id="PF00158">
    <property type="entry name" value="Sigma54_activat"/>
    <property type="match status" value="1"/>
</dbReference>
<dbReference type="SMART" id="SM00382">
    <property type="entry name" value="AAA"/>
    <property type="match status" value="1"/>
</dbReference>
<dbReference type="PANTHER" id="PTHR32071">
    <property type="entry name" value="TRANSCRIPTIONAL REGULATORY PROTEIN"/>
    <property type="match status" value="1"/>
</dbReference>
<dbReference type="PRINTS" id="PR01590">
    <property type="entry name" value="HTHFIS"/>
</dbReference>
<dbReference type="PROSITE" id="PS00688">
    <property type="entry name" value="SIGMA54_INTERACT_3"/>
    <property type="match status" value="1"/>
</dbReference>
<evidence type="ECO:0000256" key="3">
    <source>
        <dbReference type="ARBA" id="ARBA00023015"/>
    </source>
</evidence>
<dbReference type="PANTHER" id="PTHR32071:SF57">
    <property type="entry name" value="C4-DICARBOXYLATE TRANSPORT TRANSCRIPTIONAL REGULATORY PROTEIN DCTD"/>
    <property type="match status" value="1"/>
</dbReference>
<dbReference type="SUPFAM" id="SSF52172">
    <property type="entry name" value="CheY-like"/>
    <property type="match status" value="1"/>
</dbReference>
<name>A0ABU1ATI6_9BACT</name>
<keyword evidence="6" id="KW-0597">Phosphoprotein</keyword>
<dbReference type="PROSITE" id="PS00676">
    <property type="entry name" value="SIGMA54_INTERACT_2"/>
    <property type="match status" value="1"/>
</dbReference>
<feature type="domain" description="Sigma-54 factor interaction" evidence="7">
    <location>
        <begin position="142"/>
        <end position="371"/>
    </location>
</feature>
<dbReference type="PROSITE" id="PS00675">
    <property type="entry name" value="SIGMA54_INTERACT_1"/>
    <property type="match status" value="1"/>
</dbReference>
<dbReference type="InterPro" id="IPR001789">
    <property type="entry name" value="Sig_transdc_resp-reg_receiver"/>
</dbReference>
<evidence type="ECO:0000256" key="6">
    <source>
        <dbReference type="PROSITE-ProRule" id="PRU00169"/>
    </source>
</evidence>
<dbReference type="InterPro" id="IPR011006">
    <property type="entry name" value="CheY-like_superfamily"/>
</dbReference>
<evidence type="ECO:0000256" key="2">
    <source>
        <dbReference type="ARBA" id="ARBA00022840"/>
    </source>
</evidence>
<dbReference type="SMART" id="SM00448">
    <property type="entry name" value="REC"/>
    <property type="match status" value="1"/>
</dbReference>